<name>A0A6A5KGN1_9PLEO</name>
<evidence type="ECO:0000313" key="2">
    <source>
        <dbReference type="Proteomes" id="UP000800040"/>
    </source>
</evidence>
<feature type="non-terminal residue" evidence="1">
    <location>
        <position position="292"/>
    </location>
</feature>
<gene>
    <name evidence="1" type="ORF">BDW02DRAFT_481595</name>
</gene>
<dbReference type="OrthoDB" id="3774700at2759"/>
<feature type="non-terminal residue" evidence="1">
    <location>
        <position position="1"/>
    </location>
</feature>
<dbReference type="EMBL" id="ML975336">
    <property type="protein sequence ID" value="KAF1832543.1"/>
    <property type="molecule type" value="Genomic_DNA"/>
</dbReference>
<accession>A0A6A5KGN1</accession>
<reference evidence="1" key="1">
    <citation type="submission" date="2020-01" db="EMBL/GenBank/DDBJ databases">
        <authorList>
            <consortium name="DOE Joint Genome Institute"/>
            <person name="Haridas S."/>
            <person name="Albert R."/>
            <person name="Binder M."/>
            <person name="Bloem J."/>
            <person name="Labutti K."/>
            <person name="Salamov A."/>
            <person name="Andreopoulos B."/>
            <person name="Baker S.E."/>
            <person name="Barry K."/>
            <person name="Bills G."/>
            <person name="Bluhm B.H."/>
            <person name="Cannon C."/>
            <person name="Castanera R."/>
            <person name="Culley D.E."/>
            <person name="Daum C."/>
            <person name="Ezra D."/>
            <person name="Gonzalez J.B."/>
            <person name="Henrissat B."/>
            <person name="Kuo A."/>
            <person name="Liang C."/>
            <person name="Lipzen A."/>
            <person name="Lutzoni F."/>
            <person name="Magnuson J."/>
            <person name="Mondo S."/>
            <person name="Nolan M."/>
            <person name="Ohm R."/>
            <person name="Pangilinan J."/>
            <person name="Park H.-J."/>
            <person name="Ramirez L."/>
            <person name="Alfaro M."/>
            <person name="Sun H."/>
            <person name="Tritt A."/>
            <person name="Yoshinaga Y."/>
            <person name="Zwiers L.-H."/>
            <person name="Turgeon B.G."/>
            <person name="Goodwin S.B."/>
            <person name="Spatafora J.W."/>
            <person name="Crous P.W."/>
            <person name="Grigoriev I.V."/>
        </authorList>
    </citation>
    <scope>NUCLEOTIDE SEQUENCE</scope>
    <source>
        <strain evidence="1">P77</strain>
    </source>
</reference>
<protein>
    <submittedName>
        <fullName evidence="1">Uncharacterized protein</fullName>
    </submittedName>
</protein>
<organism evidence="1 2">
    <name type="scientific">Decorospora gaudefroyi</name>
    <dbReference type="NCBI Taxonomy" id="184978"/>
    <lineage>
        <taxon>Eukaryota</taxon>
        <taxon>Fungi</taxon>
        <taxon>Dikarya</taxon>
        <taxon>Ascomycota</taxon>
        <taxon>Pezizomycotina</taxon>
        <taxon>Dothideomycetes</taxon>
        <taxon>Pleosporomycetidae</taxon>
        <taxon>Pleosporales</taxon>
        <taxon>Pleosporineae</taxon>
        <taxon>Pleosporaceae</taxon>
        <taxon>Decorospora</taxon>
    </lineage>
</organism>
<keyword evidence="2" id="KW-1185">Reference proteome</keyword>
<proteinExistence type="predicted"/>
<evidence type="ECO:0000313" key="1">
    <source>
        <dbReference type="EMBL" id="KAF1832543.1"/>
    </source>
</evidence>
<dbReference type="AlphaFoldDB" id="A0A6A5KGN1"/>
<sequence length="292" mass="32716">TELSFCLPTSLAFAKRLTWEQTPWIRFNVNNKSANPINESDAYLISQYLASHVGTPVTPAAIQNALLFGSTYPSSPCPSDPHLRTSPRLFVVFPHATTNPSRDEKFLKIWHDEIVKPAFDCAWNDSGLTPIYGAPMDGQTHILPPTGTRTERDAFPASGFLTRLRRGDQGEVRAYWPAWEDNWGLGNEGRYTGVRRTIYTEAWAAIKGMLKDHPQLASYQNPILLALCRGVVYVNARLNTQDKFKSVAQEWDALVDSRFIKPGSFKVVFEMIVGTQAEGVRQLAMEQQSKPG</sequence>
<dbReference type="Proteomes" id="UP000800040">
    <property type="component" value="Unassembled WGS sequence"/>
</dbReference>